<evidence type="ECO:0000313" key="3">
    <source>
        <dbReference type="EMBL" id="MCK8680213.1"/>
    </source>
</evidence>
<dbReference type="SUPFAM" id="SSF47413">
    <property type="entry name" value="lambda repressor-like DNA-binding domains"/>
    <property type="match status" value="1"/>
</dbReference>
<feature type="repeat" description="TPR" evidence="1">
    <location>
        <begin position="344"/>
        <end position="377"/>
    </location>
</feature>
<dbReference type="InterPro" id="IPR001387">
    <property type="entry name" value="Cro/C1-type_HTH"/>
</dbReference>
<proteinExistence type="predicted"/>
<dbReference type="Gene3D" id="1.10.260.40">
    <property type="entry name" value="lambda repressor-like DNA-binding domains"/>
    <property type="match status" value="1"/>
</dbReference>
<dbReference type="Pfam" id="PF13560">
    <property type="entry name" value="HTH_31"/>
    <property type="match status" value="1"/>
</dbReference>
<organism evidence="3 4">
    <name type="scientific">Streptomyces lichenis</name>
    <dbReference type="NCBI Taxonomy" id="2306967"/>
    <lineage>
        <taxon>Bacteria</taxon>
        <taxon>Bacillati</taxon>
        <taxon>Actinomycetota</taxon>
        <taxon>Actinomycetes</taxon>
        <taxon>Kitasatosporales</taxon>
        <taxon>Streptomycetaceae</taxon>
        <taxon>Streptomyces</taxon>
    </lineage>
</organism>
<dbReference type="SMART" id="SM00028">
    <property type="entry name" value="TPR"/>
    <property type="match status" value="3"/>
</dbReference>
<reference evidence="3 4" key="1">
    <citation type="submission" date="2022-04" db="EMBL/GenBank/DDBJ databases">
        <title>Streptomyces sp. nov. LCR6-01 isolated from Lichen of Dirinaria sp.</title>
        <authorList>
            <person name="Kanchanasin P."/>
            <person name="Tanasupawat S."/>
            <person name="Phongsopitanun W."/>
        </authorList>
    </citation>
    <scope>NUCLEOTIDE SEQUENCE [LARGE SCALE GENOMIC DNA]</scope>
    <source>
        <strain evidence="3 4">LCR6-01</strain>
    </source>
</reference>
<accession>A0ABT0IFV6</accession>
<dbReference type="Proteomes" id="UP001522868">
    <property type="component" value="Unassembled WGS sequence"/>
</dbReference>
<dbReference type="InterPro" id="IPR019734">
    <property type="entry name" value="TPR_rpt"/>
</dbReference>
<keyword evidence="1" id="KW-0802">TPR repeat</keyword>
<dbReference type="InterPro" id="IPR010982">
    <property type="entry name" value="Lambda_DNA-bd_dom_sf"/>
</dbReference>
<feature type="domain" description="HTH cro/C1-type" evidence="2">
    <location>
        <begin position="15"/>
        <end position="70"/>
    </location>
</feature>
<evidence type="ECO:0000313" key="4">
    <source>
        <dbReference type="Proteomes" id="UP001522868"/>
    </source>
</evidence>
<dbReference type="Gene3D" id="1.25.40.10">
    <property type="entry name" value="Tetratricopeptide repeat domain"/>
    <property type="match status" value="1"/>
</dbReference>
<dbReference type="SUPFAM" id="SSF48452">
    <property type="entry name" value="TPR-like"/>
    <property type="match status" value="1"/>
</dbReference>
<dbReference type="InterPro" id="IPR011990">
    <property type="entry name" value="TPR-like_helical_dom_sf"/>
</dbReference>
<evidence type="ECO:0000259" key="2">
    <source>
        <dbReference type="PROSITE" id="PS50943"/>
    </source>
</evidence>
<protein>
    <submittedName>
        <fullName evidence="3">Helix-turn-helix domain-containing protein</fullName>
    </submittedName>
</protein>
<evidence type="ECO:0000256" key="1">
    <source>
        <dbReference type="PROSITE-ProRule" id="PRU00339"/>
    </source>
</evidence>
<keyword evidence="4" id="KW-1185">Reference proteome</keyword>
<dbReference type="PROSITE" id="PS50005">
    <property type="entry name" value="TPR"/>
    <property type="match status" value="1"/>
</dbReference>
<dbReference type="EMBL" id="JALPTH010000024">
    <property type="protein sequence ID" value="MCK8680213.1"/>
    <property type="molecule type" value="Genomic_DNA"/>
</dbReference>
<sequence>MEVTPEERRVFGARVSDLREQRGFTQKQLAAEIGRTASWLSQVERGIQPVNRLDVLRLLADGLGVSVQELRADAPATQAPVEEPAADVPNDLDQSRLVISGHPVPEVILGAATPSPVNADEIQQAVDRAWELTHANEFAELSAMLGPLVPRIERAARTAPSAERARLSGLLSRAYQALAAAFVRQDEADAAWVAADRAIRAAEESGNTLDVFASVFRLAQAFVRLKHLDQAEHAATTALNALERHYGDSADEPEALSVMGALHLSLALIHARGSDRTRARQEMERAREVAVRLGEDRNDFNLEFGPTNVEIQAVSIAVELGDAGEAIDTGTRVDTSNLSLERRARLLMDLGRAYAQRRQVGEALGALLDAEELSPDLIHTHVAARETVRDLLLFAGRAAPPELKELAERADARP</sequence>
<name>A0ABT0IFV6_9ACTN</name>
<dbReference type="SMART" id="SM00530">
    <property type="entry name" value="HTH_XRE"/>
    <property type="match status" value="1"/>
</dbReference>
<dbReference type="CDD" id="cd00093">
    <property type="entry name" value="HTH_XRE"/>
    <property type="match status" value="1"/>
</dbReference>
<gene>
    <name evidence="3" type="ORF">M1O15_22990</name>
</gene>
<dbReference type="PROSITE" id="PS50943">
    <property type="entry name" value="HTH_CROC1"/>
    <property type="match status" value="1"/>
</dbReference>
<comment type="caution">
    <text evidence="3">The sequence shown here is derived from an EMBL/GenBank/DDBJ whole genome shotgun (WGS) entry which is preliminary data.</text>
</comment>
<dbReference type="RefSeq" id="WP_248636026.1">
    <property type="nucleotide sequence ID" value="NZ_JALPTH010000024.1"/>
</dbReference>